<evidence type="ECO:0000256" key="4">
    <source>
        <dbReference type="ARBA" id="ARBA00022723"/>
    </source>
</evidence>
<keyword evidence="6 10" id="KW-0378">Hydrolase</keyword>
<dbReference type="PANTHER" id="PTHR13966">
    <property type="entry name" value="ENDONUCLEASE RELATED"/>
    <property type="match status" value="1"/>
</dbReference>
<dbReference type="Gene3D" id="3.40.570.10">
    <property type="entry name" value="Extracellular Endonuclease, subunit A"/>
    <property type="match status" value="1"/>
</dbReference>
<accession>A0A1K1QV03</accession>
<keyword evidence="7" id="KW-0460">Magnesium</keyword>
<feature type="transmembrane region" description="Helical" evidence="11">
    <location>
        <begin position="7"/>
        <end position="25"/>
    </location>
</feature>
<evidence type="ECO:0000256" key="7">
    <source>
        <dbReference type="ARBA" id="ARBA00022842"/>
    </source>
</evidence>
<keyword evidence="15" id="KW-1185">Reference proteome</keyword>
<dbReference type="GO" id="GO:0004519">
    <property type="term" value="F:endonuclease activity"/>
    <property type="evidence" value="ECO:0007669"/>
    <property type="project" value="UniProtKB-UniRule"/>
</dbReference>
<dbReference type="CDD" id="cd00091">
    <property type="entry name" value="NUC"/>
    <property type="match status" value="1"/>
</dbReference>
<dbReference type="RefSeq" id="WP_072304601.1">
    <property type="nucleotide sequence ID" value="NZ_FPIY01000005.1"/>
</dbReference>
<evidence type="ECO:0000259" key="12">
    <source>
        <dbReference type="SMART" id="SM00477"/>
    </source>
</evidence>
<feature type="domain" description="DNA/RNA non-specific endonuclease/pyrophosphatase/phosphodiesterase" evidence="13">
    <location>
        <begin position="59"/>
        <end position="252"/>
    </location>
</feature>
<proteinExistence type="inferred from homology"/>
<dbReference type="GO" id="GO:0046872">
    <property type="term" value="F:metal ion binding"/>
    <property type="evidence" value="ECO:0007669"/>
    <property type="project" value="UniProtKB-KW"/>
</dbReference>
<dbReference type="SMART" id="SM00892">
    <property type="entry name" value="Endonuclease_NS"/>
    <property type="match status" value="1"/>
</dbReference>
<keyword evidence="3 10" id="KW-0540">Nuclease</keyword>
<sequence>MNKKTTYVVLMFICTVGFWLFNNFYTPDTYTDKNVSVTDVEVEDLYYLQPLSTTGDIVRHNYYTLSYNEKYEQAEWVAYSLKREDLTKDKRKRPYFIEDPKVETKSADWRNYKRSGYDRGHLCPAGDRKFSVYAHNETFYTSNITPQKNDFNAGIWGDLEKMVRIWAKKDKEVYVVTGGVLKGDMDVIGDEDVAVPNYFYKIIAKGKKDNLKVIAFLLPHKESRKPLTSFLVSVDKIEKETGINFFEALPNEIEDKLEKGINRSGWVF</sequence>
<dbReference type="Proteomes" id="UP000183257">
    <property type="component" value="Unassembled WGS sequence"/>
</dbReference>
<dbReference type="SMART" id="SM00477">
    <property type="entry name" value="NUC"/>
    <property type="match status" value="1"/>
</dbReference>
<evidence type="ECO:0000256" key="6">
    <source>
        <dbReference type="ARBA" id="ARBA00022801"/>
    </source>
</evidence>
<keyword evidence="11" id="KW-1133">Transmembrane helix</keyword>
<dbReference type="GO" id="GO:0016787">
    <property type="term" value="F:hydrolase activity"/>
    <property type="evidence" value="ECO:0007669"/>
    <property type="project" value="UniProtKB-KW"/>
</dbReference>
<dbReference type="OrthoDB" id="9811262at2"/>
<dbReference type="InterPro" id="IPR040255">
    <property type="entry name" value="Non-specific_endonuclease"/>
</dbReference>
<dbReference type="PANTHER" id="PTHR13966:SF5">
    <property type="entry name" value="ENDONUCLEASE G, MITOCHONDRIAL"/>
    <property type="match status" value="1"/>
</dbReference>
<dbReference type="GO" id="GO:0003676">
    <property type="term" value="F:nucleic acid binding"/>
    <property type="evidence" value="ECO:0007669"/>
    <property type="project" value="InterPro"/>
</dbReference>
<dbReference type="InterPro" id="IPR044929">
    <property type="entry name" value="DNA/RNA_non-sp_Endonuclease_sf"/>
</dbReference>
<evidence type="ECO:0000256" key="2">
    <source>
        <dbReference type="ARBA" id="ARBA00010052"/>
    </source>
</evidence>
<evidence type="ECO:0000256" key="9">
    <source>
        <dbReference type="PIRSR" id="PIRSR640255-2"/>
    </source>
</evidence>
<evidence type="ECO:0000256" key="1">
    <source>
        <dbReference type="ARBA" id="ARBA00001946"/>
    </source>
</evidence>
<evidence type="ECO:0000256" key="5">
    <source>
        <dbReference type="ARBA" id="ARBA00022759"/>
    </source>
</evidence>
<evidence type="ECO:0000256" key="11">
    <source>
        <dbReference type="SAM" id="Phobius"/>
    </source>
</evidence>
<feature type="domain" description="ENPP1-3/EXOG-like endonuclease/phosphodiesterase" evidence="12">
    <location>
        <begin position="60"/>
        <end position="252"/>
    </location>
</feature>
<name>A0A1K1QV03_9FLAO</name>
<reference evidence="15" key="1">
    <citation type="submission" date="2016-11" db="EMBL/GenBank/DDBJ databases">
        <authorList>
            <person name="Varghese N."/>
            <person name="Submissions S."/>
        </authorList>
    </citation>
    <scope>NUCLEOTIDE SEQUENCE [LARGE SCALE GENOMIC DNA]</scope>
    <source>
        <strain evidence="15">DSM 24786</strain>
    </source>
</reference>
<dbReference type="InterPro" id="IPR044925">
    <property type="entry name" value="His-Me_finger_sf"/>
</dbReference>
<protein>
    <recommendedName>
        <fullName evidence="10">Endonuclease</fullName>
        <ecNumber evidence="10">3.1.30.-</ecNumber>
    </recommendedName>
</protein>
<evidence type="ECO:0000259" key="13">
    <source>
        <dbReference type="SMART" id="SM00892"/>
    </source>
</evidence>
<evidence type="ECO:0000256" key="3">
    <source>
        <dbReference type="ARBA" id="ARBA00022722"/>
    </source>
</evidence>
<dbReference type="EMBL" id="FPIY01000005">
    <property type="protein sequence ID" value="SFW63508.1"/>
    <property type="molecule type" value="Genomic_DNA"/>
</dbReference>
<feature type="active site" description="Proton acceptor" evidence="8">
    <location>
        <position position="121"/>
    </location>
</feature>
<evidence type="ECO:0000313" key="15">
    <source>
        <dbReference type="Proteomes" id="UP000183257"/>
    </source>
</evidence>
<evidence type="ECO:0000313" key="14">
    <source>
        <dbReference type="EMBL" id="SFW63508.1"/>
    </source>
</evidence>
<dbReference type="SUPFAM" id="SSF54060">
    <property type="entry name" value="His-Me finger endonucleases"/>
    <property type="match status" value="1"/>
</dbReference>
<keyword evidence="4 9" id="KW-0479">Metal-binding</keyword>
<keyword evidence="11" id="KW-0812">Transmembrane</keyword>
<feature type="binding site" evidence="9">
    <location>
        <position position="152"/>
    </location>
    <ligand>
        <name>Mg(2+)</name>
        <dbReference type="ChEBI" id="CHEBI:18420"/>
        <note>catalytic</note>
    </ligand>
</feature>
<evidence type="ECO:0000256" key="10">
    <source>
        <dbReference type="RuleBase" id="RU366055"/>
    </source>
</evidence>
<organism evidence="14 15">
    <name type="scientific">Cellulophaga fucicola</name>
    <dbReference type="NCBI Taxonomy" id="76595"/>
    <lineage>
        <taxon>Bacteria</taxon>
        <taxon>Pseudomonadati</taxon>
        <taxon>Bacteroidota</taxon>
        <taxon>Flavobacteriia</taxon>
        <taxon>Flavobacteriales</taxon>
        <taxon>Flavobacteriaceae</taxon>
        <taxon>Cellulophaga</taxon>
    </lineage>
</organism>
<comment type="similarity">
    <text evidence="2 10">Belongs to the DNA/RNA non-specific endonuclease family.</text>
</comment>
<dbReference type="InterPro" id="IPR001604">
    <property type="entry name" value="Endo_G_ENPP1-like_dom"/>
</dbReference>
<dbReference type="PROSITE" id="PS01070">
    <property type="entry name" value="NUCLEASE_NON_SPEC"/>
    <property type="match status" value="1"/>
</dbReference>
<dbReference type="EC" id="3.1.30.-" evidence="10"/>
<dbReference type="AlphaFoldDB" id="A0A1K1QV03"/>
<dbReference type="Pfam" id="PF01223">
    <property type="entry name" value="Endonuclease_NS"/>
    <property type="match status" value="1"/>
</dbReference>
<dbReference type="InterPro" id="IPR018524">
    <property type="entry name" value="DNA/RNA_endonuclease_AS"/>
</dbReference>
<keyword evidence="11" id="KW-0472">Membrane</keyword>
<gene>
    <name evidence="14" type="ORF">SAMN05660313_02974</name>
</gene>
<keyword evidence="5 10" id="KW-0255">Endonuclease</keyword>
<dbReference type="STRING" id="76595.SAMN05660313_02974"/>
<dbReference type="InterPro" id="IPR020821">
    <property type="entry name" value="ENPP1-3/EXOG-like_nuc-like"/>
</dbReference>
<evidence type="ECO:0000256" key="8">
    <source>
        <dbReference type="PIRSR" id="PIRSR640255-1"/>
    </source>
</evidence>
<comment type="cofactor">
    <cofactor evidence="1 10">
        <name>Mg(2+)</name>
        <dbReference type="ChEBI" id="CHEBI:18420"/>
    </cofactor>
</comment>